<dbReference type="PANTHER" id="PTHR15857:SF0">
    <property type="entry name" value="COMM DOMAIN-CONTAINING PROTEIN 2"/>
    <property type="match status" value="1"/>
</dbReference>
<dbReference type="AlphaFoldDB" id="A0AAV8W3J8"/>
<proteinExistence type="predicted"/>
<feature type="domain" description="COMM" evidence="1">
    <location>
        <begin position="122"/>
        <end position="193"/>
    </location>
</feature>
<name>A0AAV8W3J8_9CUCU</name>
<evidence type="ECO:0000259" key="1">
    <source>
        <dbReference type="PROSITE" id="PS51269"/>
    </source>
</evidence>
<dbReference type="Pfam" id="PF07258">
    <property type="entry name" value="COMM_domain"/>
    <property type="match status" value="1"/>
</dbReference>
<keyword evidence="3" id="KW-1185">Reference proteome</keyword>
<evidence type="ECO:0000313" key="3">
    <source>
        <dbReference type="Proteomes" id="UP001159042"/>
    </source>
</evidence>
<dbReference type="Proteomes" id="UP001159042">
    <property type="component" value="Unassembled WGS sequence"/>
</dbReference>
<dbReference type="Pfam" id="PF21672">
    <property type="entry name" value="COMM_HN"/>
    <property type="match status" value="1"/>
</dbReference>
<reference evidence="2 3" key="1">
    <citation type="journal article" date="2023" name="Insect Mol. Biol.">
        <title>Genome sequencing provides insights into the evolution of gene families encoding plant cell wall-degrading enzymes in longhorned beetles.</title>
        <authorList>
            <person name="Shin N.R."/>
            <person name="Okamura Y."/>
            <person name="Kirsch R."/>
            <person name="Pauchet Y."/>
        </authorList>
    </citation>
    <scope>NUCLEOTIDE SEQUENCE [LARGE SCALE GENOMIC DNA]</scope>
    <source>
        <strain evidence="2">EAD_L_NR</strain>
    </source>
</reference>
<dbReference type="EMBL" id="JANEYG010000012">
    <property type="protein sequence ID" value="KAJ8920910.1"/>
    <property type="molecule type" value="Genomic_DNA"/>
</dbReference>
<comment type="caution">
    <text evidence="2">The sequence shown here is derived from an EMBL/GenBank/DDBJ whole genome shotgun (WGS) entry which is preliminary data.</text>
</comment>
<dbReference type="CDD" id="cd04750">
    <property type="entry name" value="Commd2"/>
    <property type="match status" value="1"/>
</dbReference>
<sequence length="203" mass="23357">MLISLRSDHKEHLQLLTTQPLQVVVDFCKLALDFLQNGPNLKRYTTAAQKLEVDVDVVQNCVFGLINLLILSCKHKLSEADFRDSVLTLGFSQEHQAVLSKFYESKQNDIHRINHICINEPHYEDLKWRFEVQVSSRSLLQQVTPLIAMELVLKTQSDNGTEKESILLQTDPNNLLHIANELEHALSESRSRHSRKIQRALTH</sequence>
<dbReference type="InterPro" id="IPR017920">
    <property type="entry name" value="COMM"/>
</dbReference>
<dbReference type="PANTHER" id="PTHR15857">
    <property type="entry name" value="COMM DOMAIN CONTAINING PROTEIN 2"/>
    <property type="match status" value="1"/>
</dbReference>
<organism evidence="2 3">
    <name type="scientific">Exocentrus adspersus</name>
    <dbReference type="NCBI Taxonomy" id="1586481"/>
    <lineage>
        <taxon>Eukaryota</taxon>
        <taxon>Metazoa</taxon>
        <taxon>Ecdysozoa</taxon>
        <taxon>Arthropoda</taxon>
        <taxon>Hexapoda</taxon>
        <taxon>Insecta</taxon>
        <taxon>Pterygota</taxon>
        <taxon>Neoptera</taxon>
        <taxon>Endopterygota</taxon>
        <taxon>Coleoptera</taxon>
        <taxon>Polyphaga</taxon>
        <taxon>Cucujiformia</taxon>
        <taxon>Chrysomeloidea</taxon>
        <taxon>Cerambycidae</taxon>
        <taxon>Lamiinae</taxon>
        <taxon>Acanthocinini</taxon>
        <taxon>Exocentrus</taxon>
    </lineage>
</organism>
<accession>A0AAV8W3J8</accession>
<gene>
    <name evidence="2" type="ORF">NQ315_015703</name>
</gene>
<evidence type="ECO:0000313" key="2">
    <source>
        <dbReference type="EMBL" id="KAJ8920910.1"/>
    </source>
</evidence>
<dbReference type="PROSITE" id="PS51269">
    <property type="entry name" value="COMM"/>
    <property type="match status" value="1"/>
</dbReference>
<dbReference type="InterPro" id="IPR037354">
    <property type="entry name" value="Commd2"/>
</dbReference>
<protein>
    <recommendedName>
        <fullName evidence="1">COMM domain-containing protein</fullName>
    </recommendedName>
</protein>